<dbReference type="EMBL" id="BART01021213">
    <property type="protein sequence ID" value="GAG97534.1"/>
    <property type="molecule type" value="Genomic_DNA"/>
</dbReference>
<accession>X1BNS4</accession>
<gene>
    <name evidence="2" type="ORF">S01H4_39209</name>
</gene>
<dbReference type="AlphaFoldDB" id="X1BNS4"/>
<reference evidence="2" key="1">
    <citation type="journal article" date="2014" name="Front. Microbiol.">
        <title>High frequency of phylogenetically diverse reductive dehalogenase-homologous genes in deep subseafloor sedimentary metagenomes.</title>
        <authorList>
            <person name="Kawai M."/>
            <person name="Futagami T."/>
            <person name="Toyoda A."/>
            <person name="Takaki Y."/>
            <person name="Nishi S."/>
            <person name="Hori S."/>
            <person name="Arai W."/>
            <person name="Tsubouchi T."/>
            <person name="Morono Y."/>
            <person name="Uchiyama I."/>
            <person name="Ito T."/>
            <person name="Fujiyama A."/>
            <person name="Inagaki F."/>
            <person name="Takami H."/>
        </authorList>
    </citation>
    <scope>NUCLEOTIDE SEQUENCE</scope>
    <source>
        <strain evidence="2">Expedition CK06-06</strain>
    </source>
</reference>
<feature type="non-terminal residue" evidence="2">
    <location>
        <position position="1"/>
    </location>
</feature>
<feature type="transmembrane region" description="Helical" evidence="1">
    <location>
        <begin position="33"/>
        <end position="54"/>
    </location>
</feature>
<keyword evidence="1" id="KW-0812">Transmembrane</keyword>
<evidence type="ECO:0000313" key="2">
    <source>
        <dbReference type="EMBL" id="GAG97534.1"/>
    </source>
</evidence>
<protein>
    <submittedName>
        <fullName evidence="2">Uncharacterized protein</fullName>
    </submittedName>
</protein>
<comment type="caution">
    <text evidence="2">The sequence shown here is derived from an EMBL/GenBank/DDBJ whole genome shotgun (WGS) entry which is preliminary data.</text>
</comment>
<proteinExistence type="predicted"/>
<name>X1BNS4_9ZZZZ</name>
<keyword evidence="1" id="KW-0472">Membrane</keyword>
<evidence type="ECO:0000256" key="1">
    <source>
        <dbReference type="SAM" id="Phobius"/>
    </source>
</evidence>
<organism evidence="2">
    <name type="scientific">marine sediment metagenome</name>
    <dbReference type="NCBI Taxonomy" id="412755"/>
    <lineage>
        <taxon>unclassified sequences</taxon>
        <taxon>metagenomes</taxon>
        <taxon>ecological metagenomes</taxon>
    </lineage>
</organism>
<keyword evidence="1" id="KW-1133">Transmembrane helix</keyword>
<sequence length="61" mass="6782">AKMRNPFLIFGFITTWIIFGGLLALAIVFDGIYIQLIFDFGILLVSGLIGYLTARKISNSK</sequence>
<feature type="transmembrane region" description="Helical" evidence="1">
    <location>
        <begin position="7"/>
        <end position="27"/>
    </location>
</feature>